<accession>A0A2U1AX02</accession>
<proteinExistence type="predicted"/>
<evidence type="ECO:0000256" key="2">
    <source>
        <dbReference type="ARBA" id="ARBA00022840"/>
    </source>
</evidence>
<evidence type="ECO:0000259" key="3">
    <source>
        <dbReference type="SMART" id="SM00382"/>
    </source>
</evidence>
<keyword evidence="2" id="KW-0067">ATP-binding</keyword>
<dbReference type="InterPro" id="IPR003593">
    <property type="entry name" value="AAA+_ATPase"/>
</dbReference>
<dbReference type="InterPro" id="IPR027417">
    <property type="entry name" value="P-loop_NTPase"/>
</dbReference>
<keyword evidence="5" id="KW-1185">Reference proteome</keyword>
<dbReference type="AlphaFoldDB" id="A0A2U1AX02"/>
<dbReference type="Proteomes" id="UP000245959">
    <property type="component" value="Unassembled WGS sequence"/>
</dbReference>
<sequence length="335" mass="38689">MRNLNRDSKDTMREVVEKSRRLETFLRRQIIGQETVIGSFSDCIKYGWCQLSTPNRPRGTLFLLGPTGVGKTESVRAAAEFMYGSPDARLLRLDMSEFSRQAGEEALVNLLGTPGGKSPGRLERFLEENDEGIILYDEIEKAHPQLFTILLQQLDAARITLNNNRTYNLERFFLIATSNIGAHLFQSAKHLSERRLQQSLEMQLKERFSPEFVARFGKFNHEILIFRPLKPEHLRLIARKFYAQLLPVYRGTHRIDIRGFSADLIEETIRSIDNTRNGARELRSSVERTIREFMFELLCSPEKERTGWLDLAPGGSRQLILLPKPNQTKEFHSCY</sequence>
<dbReference type="EMBL" id="QEKH01000015">
    <property type="protein sequence ID" value="PVY40964.1"/>
    <property type="molecule type" value="Genomic_DNA"/>
</dbReference>
<feature type="domain" description="AAA+ ATPase" evidence="3">
    <location>
        <begin position="57"/>
        <end position="206"/>
    </location>
</feature>
<comment type="caution">
    <text evidence="4">The sequence shown here is derived from an EMBL/GenBank/DDBJ whole genome shotgun (WGS) entry which is preliminary data.</text>
</comment>
<organism evidence="4 5">
    <name type="scientific">Victivallis vadensis</name>
    <dbReference type="NCBI Taxonomy" id="172901"/>
    <lineage>
        <taxon>Bacteria</taxon>
        <taxon>Pseudomonadati</taxon>
        <taxon>Lentisphaerota</taxon>
        <taxon>Lentisphaeria</taxon>
        <taxon>Victivallales</taxon>
        <taxon>Victivallaceae</taxon>
        <taxon>Victivallis</taxon>
    </lineage>
</organism>
<evidence type="ECO:0000313" key="5">
    <source>
        <dbReference type="Proteomes" id="UP000245959"/>
    </source>
</evidence>
<evidence type="ECO:0000313" key="4">
    <source>
        <dbReference type="EMBL" id="PVY40964.1"/>
    </source>
</evidence>
<dbReference type="GO" id="GO:0016887">
    <property type="term" value="F:ATP hydrolysis activity"/>
    <property type="evidence" value="ECO:0007669"/>
    <property type="project" value="InterPro"/>
</dbReference>
<dbReference type="GO" id="GO:0005737">
    <property type="term" value="C:cytoplasm"/>
    <property type="evidence" value="ECO:0007669"/>
    <property type="project" value="TreeGrafter"/>
</dbReference>
<dbReference type="Gene3D" id="3.40.50.300">
    <property type="entry name" value="P-loop containing nucleotide triphosphate hydrolases"/>
    <property type="match status" value="1"/>
</dbReference>
<dbReference type="PRINTS" id="PR00300">
    <property type="entry name" value="CLPPROTEASEA"/>
</dbReference>
<dbReference type="InterPro" id="IPR001270">
    <property type="entry name" value="ClpA/B"/>
</dbReference>
<dbReference type="GO" id="GO:0034605">
    <property type="term" value="P:cellular response to heat"/>
    <property type="evidence" value="ECO:0007669"/>
    <property type="project" value="TreeGrafter"/>
</dbReference>
<dbReference type="Pfam" id="PF07724">
    <property type="entry name" value="AAA_2"/>
    <property type="match status" value="1"/>
</dbReference>
<dbReference type="GeneID" id="78295474"/>
<gene>
    <name evidence="4" type="ORF">C8D82_11515</name>
</gene>
<dbReference type="GO" id="GO:0005524">
    <property type="term" value="F:ATP binding"/>
    <property type="evidence" value="ECO:0007669"/>
    <property type="project" value="UniProtKB-KW"/>
</dbReference>
<reference evidence="4 5" key="1">
    <citation type="submission" date="2018-04" db="EMBL/GenBank/DDBJ databases">
        <title>Genomic Encyclopedia of Type Strains, Phase IV (KMG-IV): sequencing the most valuable type-strain genomes for metagenomic binning, comparative biology and taxonomic classification.</title>
        <authorList>
            <person name="Goeker M."/>
        </authorList>
    </citation>
    <scope>NUCLEOTIDE SEQUENCE [LARGE SCALE GENOMIC DNA]</scope>
    <source>
        <strain evidence="4 5">DSM 14823</strain>
    </source>
</reference>
<dbReference type="InterPro" id="IPR050130">
    <property type="entry name" value="ClpA_ClpB"/>
</dbReference>
<dbReference type="SUPFAM" id="SSF52540">
    <property type="entry name" value="P-loop containing nucleoside triphosphate hydrolases"/>
    <property type="match status" value="1"/>
</dbReference>
<keyword evidence="1" id="KW-0547">Nucleotide-binding</keyword>
<dbReference type="PANTHER" id="PTHR11638:SF18">
    <property type="entry name" value="HEAT SHOCK PROTEIN 104"/>
    <property type="match status" value="1"/>
</dbReference>
<dbReference type="InterPro" id="IPR003959">
    <property type="entry name" value="ATPase_AAA_core"/>
</dbReference>
<dbReference type="OrthoDB" id="9803641at2"/>
<name>A0A2U1AX02_9BACT</name>
<dbReference type="SMART" id="SM00382">
    <property type="entry name" value="AAA"/>
    <property type="match status" value="1"/>
</dbReference>
<evidence type="ECO:0000256" key="1">
    <source>
        <dbReference type="ARBA" id="ARBA00022741"/>
    </source>
</evidence>
<dbReference type="PANTHER" id="PTHR11638">
    <property type="entry name" value="ATP-DEPENDENT CLP PROTEASE"/>
    <property type="match status" value="1"/>
</dbReference>
<dbReference type="RefSeq" id="WP_116884172.1">
    <property type="nucleotide sequence ID" value="NZ_CABMMC010000002.1"/>
</dbReference>
<protein>
    <submittedName>
        <fullName evidence="4">Cdc48 subfamily AAA family protein</fullName>
    </submittedName>
</protein>